<dbReference type="EMBL" id="AF232039">
    <property type="protein sequence ID" value="AAF87492.1"/>
    <property type="molecule type" value="mRNA"/>
</dbReference>
<dbReference type="EMBL" id="AF232041">
    <property type="protein sequence ID" value="AAF87494.1"/>
    <property type="molecule type" value="Genomic_DNA"/>
</dbReference>
<reference evidence="2" key="2">
    <citation type="journal article" date="2002" name="Fungal Genet. Biol.">
        <title>Cloning and characterization of a cDNA of cro rI from the white pine blister rust fungus Cronartium ribicola.</title>
        <authorList>
            <person name="Yu X."/>
            <person name="Ekramoddoullah A.K."/>
            <person name="Taylor D.W."/>
            <person name="Piggott N."/>
        </authorList>
    </citation>
    <scope>NUCLEOTIDE SEQUENCE</scope>
</reference>
<evidence type="ECO:0000256" key="1">
    <source>
        <dbReference type="SAM" id="SignalP"/>
    </source>
</evidence>
<reference evidence="2" key="1">
    <citation type="journal article" date="1999" name="Can. J. Bot.">
        <title>Identification of a protein secreted by the blister rust fungus Cronartium ribicola in infected white pines, cloning and characterization of it's cDNA.</title>
        <authorList>
            <person name="Ekramoddoullah A.K.M."/>
            <person name="Tan Y."/>
            <person name="Taylor D.W."/>
            <person name="Yu X."/>
            <person name="Misra S."/>
        </authorList>
    </citation>
    <scope>NUCLEOTIDE SEQUENCE</scope>
</reference>
<name>Q9P316_CRORI</name>
<sequence>MAYFSLCLFSTFDFANGFHFATDFKMPPNITGDLHGFLQNFYTAVDSAQGKVALTYFTDTPTPEVDIGNQKLLGKPAILAAFNKKTTDATYEKQLNSVILLAKIPTLLIQVNAIVTKTPIGGGKSTTQNYMAKLSFLTDAYVGKLSKMVVNLS</sequence>
<organism evidence="2">
    <name type="scientific">Cronartium ribicola</name>
    <name type="common">White pine blister rust</name>
    <dbReference type="NCBI Taxonomy" id="27354"/>
    <lineage>
        <taxon>Eukaryota</taxon>
        <taxon>Fungi</taxon>
        <taxon>Dikarya</taxon>
        <taxon>Basidiomycota</taxon>
        <taxon>Pucciniomycotina</taxon>
        <taxon>Pucciniomycetes</taxon>
        <taxon>Pucciniales</taxon>
        <taxon>Coleosporiaceae</taxon>
        <taxon>Cronartium</taxon>
    </lineage>
</organism>
<evidence type="ECO:0000313" key="2">
    <source>
        <dbReference type="EMBL" id="AAF87496.1"/>
    </source>
</evidence>
<proteinExistence type="evidence at transcript level"/>
<accession>Q9P316</accession>
<feature type="chain" id="PRO_5010977739" evidence="1">
    <location>
        <begin position="18"/>
        <end position="153"/>
    </location>
</feature>
<gene>
    <name evidence="2" type="primary">Cro r I</name>
</gene>
<protein>
    <submittedName>
        <fullName evidence="2">Cro r I</fullName>
    </submittedName>
</protein>
<dbReference type="EMBL" id="AF232043">
    <property type="protein sequence ID" value="AAF87496.1"/>
    <property type="molecule type" value="Genomic_DNA"/>
</dbReference>
<keyword evidence="1" id="KW-0732">Signal</keyword>
<dbReference type="AlphaFoldDB" id="Q9P316"/>
<feature type="signal peptide" evidence="1">
    <location>
        <begin position="1"/>
        <end position="17"/>
    </location>
</feature>